<accession>A0A9W6L8E7</accession>
<dbReference type="Gene3D" id="2.60.120.10">
    <property type="entry name" value="Jelly Rolls"/>
    <property type="match status" value="1"/>
</dbReference>
<sequence length="179" mass="19776">MITQIRQIITGHDENGKSILVSDHVMEPVQVAAIYGSEFYMVWGTEGPEARVGMSAEGPTTTPFFPRLGGTRFVLLRYAPDSSVPENIGDPDEVAAEVAEKLDGMFEPFEAGNPKMHTTDSIDYAFCVEGEMWMELDDGQEVHLTPGTCLVQRGTRHAWHNRSDKPSLMLYVLVGASRS</sequence>
<dbReference type="Pfam" id="PF07883">
    <property type="entry name" value="Cupin_2"/>
    <property type="match status" value="1"/>
</dbReference>
<comment type="caution">
    <text evidence="2">The sequence shown here is derived from an EMBL/GenBank/DDBJ whole genome shotgun (WGS) entry which is preliminary data.</text>
</comment>
<dbReference type="Proteomes" id="UP001143463">
    <property type="component" value="Unassembled WGS sequence"/>
</dbReference>
<evidence type="ECO:0000313" key="3">
    <source>
        <dbReference type="Proteomes" id="UP001143463"/>
    </source>
</evidence>
<dbReference type="RefSeq" id="WP_037051352.1">
    <property type="nucleotide sequence ID" value="NZ_BAAAUZ010000064.1"/>
</dbReference>
<protein>
    <submittedName>
        <fullName evidence="2">Cupin</fullName>
    </submittedName>
</protein>
<evidence type="ECO:0000313" key="2">
    <source>
        <dbReference type="EMBL" id="GLL14044.1"/>
    </source>
</evidence>
<dbReference type="InterPro" id="IPR011051">
    <property type="entry name" value="RmlC_Cupin_sf"/>
</dbReference>
<gene>
    <name evidence="2" type="ORF">GCM10017577_51890</name>
</gene>
<dbReference type="InterPro" id="IPR047142">
    <property type="entry name" value="OryJ/VirC-like"/>
</dbReference>
<reference evidence="2" key="1">
    <citation type="journal article" date="2014" name="Int. J. Syst. Evol. Microbiol.">
        <title>Complete genome sequence of Corynebacterium casei LMG S-19264T (=DSM 44701T), isolated from a smear-ripened cheese.</title>
        <authorList>
            <consortium name="US DOE Joint Genome Institute (JGI-PGF)"/>
            <person name="Walter F."/>
            <person name="Albersmeier A."/>
            <person name="Kalinowski J."/>
            <person name="Ruckert C."/>
        </authorList>
    </citation>
    <scope>NUCLEOTIDE SEQUENCE</scope>
    <source>
        <strain evidence="2">VKM Ac-1069</strain>
    </source>
</reference>
<dbReference type="AlphaFoldDB" id="A0A9W6L8E7"/>
<organism evidence="2 3">
    <name type="scientific">Pseudonocardia halophobica</name>
    <dbReference type="NCBI Taxonomy" id="29401"/>
    <lineage>
        <taxon>Bacteria</taxon>
        <taxon>Bacillati</taxon>
        <taxon>Actinomycetota</taxon>
        <taxon>Actinomycetes</taxon>
        <taxon>Pseudonocardiales</taxon>
        <taxon>Pseudonocardiaceae</taxon>
        <taxon>Pseudonocardia</taxon>
    </lineage>
</organism>
<evidence type="ECO:0000259" key="1">
    <source>
        <dbReference type="Pfam" id="PF07883"/>
    </source>
</evidence>
<dbReference type="InterPro" id="IPR013096">
    <property type="entry name" value="Cupin_2"/>
</dbReference>
<feature type="domain" description="Cupin type-2" evidence="1">
    <location>
        <begin position="108"/>
        <end position="172"/>
    </location>
</feature>
<dbReference type="InterPro" id="IPR014710">
    <property type="entry name" value="RmlC-like_jellyroll"/>
</dbReference>
<dbReference type="EMBL" id="BSFQ01000027">
    <property type="protein sequence ID" value="GLL14044.1"/>
    <property type="molecule type" value="Genomic_DNA"/>
</dbReference>
<keyword evidence="3" id="KW-1185">Reference proteome</keyword>
<dbReference type="PANTHER" id="PTHR36156">
    <property type="entry name" value="SLR2101 PROTEIN"/>
    <property type="match status" value="1"/>
</dbReference>
<proteinExistence type="predicted"/>
<dbReference type="SUPFAM" id="SSF51182">
    <property type="entry name" value="RmlC-like cupins"/>
    <property type="match status" value="1"/>
</dbReference>
<name>A0A9W6L8E7_9PSEU</name>
<dbReference type="CDD" id="cd02231">
    <property type="entry name" value="cupin_BLL6423-like"/>
    <property type="match status" value="1"/>
</dbReference>
<reference evidence="2" key="2">
    <citation type="submission" date="2023-01" db="EMBL/GenBank/DDBJ databases">
        <authorList>
            <person name="Sun Q."/>
            <person name="Evtushenko L."/>
        </authorList>
    </citation>
    <scope>NUCLEOTIDE SEQUENCE</scope>
    <source>
        <strain evidence="2">VKM Ac-1069</strain>
    </source>
</reference>
<dbReference type="PANTHER" id="PTHR36156:SF2">
    <property type="entry name" value="CUPIN TYPE-2 DOMAIN-CONTAINING PROTEIN"/>
    <property type="match status" value="1"/>
</dbReference>